<evidence type="ECO:0000313" key="1">
    <source>
        <dbReference type="EMBL" id="SBT50310.1"/>
    </source>
</evidence>
<sequence>MRAHPKAKVLMRQNLPSSLCKQLSPNEIYFSRSSYIPIVDTHHEYPSWIPIVDTHRGYPSWIPIVDTHRGYPSWIPIVDTHRAYISSSPFGTNIFTPFSPTLE</sequence>
<organism evidence="1 2">
    <name type="scientific">Plasmodium ovale wallikeri</name>
    <dbReference type="NCBI Taxonomy" id="864142"/>
    <lineage>
        <taxon>Eukaryota</taxon>
        <taxon>Sar</taxon>
        <taxon>Alveolata</taxon>
        <taxon>Apicomplexa</taxon>
        <taxon>Aconoidasida</taxon>
        <taxon>Haemosporida</taxon>
        <taxon>Plasmodiidae</taxon>
        <taxon>Plasmodium</taxon>
        <taxon>Plasmodium (Plasmodium)</taxon>
    </lineage>
</organism>
<gene>
    <name evidence="1" type="ORF">POVWA2_059790</name>
</gene>
<dbReference type="AlphaFoldDB" id="A0A1A9A289"/>
<proteinExistence type="predicted"/>
<accession>A0A1A9A289</accession>
<dbReference type="Proteomes" id="UP000078550">
    <property type="component" value="Unassembled WGS sequence"/>
</dbReference>
<dbReference type="EMBL" id="FLRE01000201">
    <property type="protein sequence ID" value="SBT50310.1"/>
    <property type="molecule type" value="Genomic_DNA"/>
</dbReference>
<reference evidence="2" key="1">
    <citation type="submission" date="2016-05" db="EMBL/GenBank/DDBJ databases">
        <authorList>
            <person name="Naeem Raeece"/>
        </authorList>
    </citation>
    <scope>NUCLEOTIDE SEQUENCE [LARGE SCALE GENOMIC DNA]</scope>
</reference>
<name>A0A1A9A289_PLAOA</name>
<protein>
    <submittedName>
        <fullName evidence="1">Uncharacterized protein</fullName>
    </submittedName>
</protein>
<evidence type="ECO:0000313" key="2">
    <source>
        <dbReference type="Proteomes" id="UP000078550"/>
    </source>
</evidence>